<dbReference type="InterPro" id="IPR002882">
    <property type="entry name" value="CofD"/>
</dbReference>
<dbReference type="Proteomes" id="UP001224812">
    <property type="component" value="Unassembled WGS sequence"/>
</dbReference>
<evidence type="ECO:0000313" key="4">
    <source>
        <dbReference type="EMBL" id="SEM66875.1"/>
    </source>
</evidence>
<evidence type="ECO:0000313" key="5">
    <source>
        <dbReference type="Proteomes" id="UP000198883"/>
    </source>
</evidence>
<keyword evidence="6" id="KW-1185">Reference proteome</keyword>
<dbReference type="HAMAP" id="MF_00973">
    <property type="entry name" value="Gluconeogen_factor"/>
    <property type="match status" value="1"/>
</dbReference>
<dbReference type="STRING" id="97481.SAMN05444853_1407"/>
<evidence type="ECO:0000313" key="3">
    <source>
        <dbReference type="EMBL" id="MDP8085661.1"/>
    </source>
</evidence>
<dbReference type="SUPFAM" id="SSF142338">
    <property type="entry name" value="CofD-like"/>
    <property type="match status" value="1"/>
</dbReference>
<dbReference type="Proteomes" id="UP000198883">
    <property type="component" value="Unassembled WGS sequence"/>
</dbReference>
<reference evidence="3 6" key="3">
    <citation type="journal article" date="2023" name="Front. Microbiol.">
        <title>Phylogeography and host specificity of Pasteurellaceae pathogenic to sea-farmed fish in the north-east Atlantic.</title>
        <authorList>
            <person name="Gulla S."/>
            <person name="Colquhoun D.J."/>
            <person name="Olsen A.B."/>
            <person name="Spilsberg B."/>
            <person name="Lagesen K."/>
            <person name="Aakesson C.P."/>
            <person name="Strom S."/>
            <person name="Manji F."/>
            <person name="Birkbeck T.H."/>
            <person name="Nilsen H.K."/>
        </authorList>
    </citation>
    <scope>NUCLEOTIDE SEQUENCE [LARGE SCALE GENOMIC DNA]</scope>
    <source>
        <strain evidence="3 6">VIO11850</strain>
    </source>
</reference>
<accession>A0A1H8A7W3</accession>
<dbReference type="PANTHER" id="PTHR30135">
    <property type="entry name" value="UNCHARACTERIZED PROTEIN YVCK-RELATED"/>
    <property type="match status" value="1"/>
</dbReference>
<dbReference type="Gene3D" id="3.40.50.10680">
    <property type="entry name" value="CofD-like domains"/>
    <property type="match status" value="1"/>
</dbReference>
<dbReference type="GO" id="GO:0043743">
    <property type="term" value="F:LPPG:FO 2-phospho-L-lactate transferase activity"/>
    <property type="evidence" value="ECO:0007669"/>
    <property type="project" value="InterPro"/>
</dbReference>
<evidence type="ECO:0000313" key="6">
    <source>
        <dbReference type="Proteomes" id="UP001224812"/>
    </source>
</evidence>
<dbReference type="OrthoDB" id="9783842at2"/>
<dbReference type="PANTHER" id="PTHR30135:SF3">
    <property type="entry name" value="GLUCONEOGENESIS FACTOR-RELATED"/>
    <property type="match status" value="1"/>
</dbReference>
<name>A0A1H8A7W3_9PAST</name>
<dbReference type="EMBL" id="JASAVS010000014">
    <property type="protein sequence ID" value="MDP8085661.1"/>
    <property type="molecule type" value="Genomic_DNA"/>
</dbReference>
<dbReference type="Pfam" id="PF01933">
    <property type="entry name" value="CofD"/>
    <property type="match status" value="1"/>
</dbReference>
<dbReference type="InterPro" id="IPR010119">
    <property type="entry name" value="Gluconeogen_factor"/>
</dbReference>
<comment type="similarity">
    <text evidence="2">Belongs to the gluconeogenesis factor family.</text>
</comment>
<dbReference type="GO" id="GO:0005737">
    <property type="term" value="C:cytoplasm"/>
    <property type="evidence" value="ECO:0007669"/>
    <property type="project" value="UniProtKB-SubCell"/>
</dbReference>
<dbReference type="NCBIfam" id="TIGR01826">
    <property type="entry name" value="CofD_related"/>
    <property type="match status" value="1"/>
</dbReference>
<comment type="function">
    <text evidence="2">Required for morphogenesis under gluconeogenic growth conditions.</text>
</comment>
<protein>
    <recommendedName>
        <fullName evidence="2">Putative gluconeogenesis factor</fullName>
    </recommendedName>
</protein>
<dbReference type="AlphaFoldDB" id="A0A1H8A7W3"/>
<evidence type="ECO:0000256" key="2">
    <source>
        <dbReference type="HAMAP-Rule" id="MF_00973"/>
    </source>
</evidence>
<comment type="subcellular location">
    <subcellularLocation>
        <location evidence="2">Cytoplasm</location>
    </subcellularLocation>
</comment>
<dbReference type="RefSeq" id="WP_090923474.1">
    <property type="nucleotide sequence ID" value="NZ_CP016180.1"/>
</dbReference>
<dbReference type="GO" id="GO:0008360">
    <property type="term" value="P:regulation of cell shape"/>
    <property type="evidence" value="ECO:0007669"/>
    <property type="project" value="UniProtKB-UniRule"/>
</dbReference>
<dbReference type="GeneID" id="83544163"/>
<gene>
    <name evidence="3" type="primary">yvcK</name>
    <name evidence="3" type="ORF">QJT92_06975</name>
    <name evidence="4" type="ORF">SAMN05444853_1407</name>
</gene>
<reference evidence="4" key="2">
    <citation type="submission" date="2016-10" db="EMBL/GenBank/DDBJ databases">
        <authorList>
            <person name="de Groot N.N."/>
        </authorList>
    </citation>
    <scope>NUCLEOTIDE SEQUENCE [LARGE SCALE GENOMIC DNA]</scope>
    <source>
        <strain evidence="4">DSM 24204</strain>
    </source>
</reference>
<sequence length="314" mass="34023">MTKKEASFSNYPYLSQLNNVVALGGGHGLGRVLSSISFLENHLTGIVTTTDNGNSTGRIRLNYGGIAWGDLRNCLNQIVATPTVASKVFEYRFKGEGELLGHDLGNLIFTALADMQIRPLDSIKLVRTFLGVKVNLIPMSETPTHLSGILSSGKTVVGEVSIDTLDEAPYQLSLSPNVQAPSSAIQRLNNADLIILGPGSFFTSILPPLLISEIAQAISHSKAKVIFIDNLGKEQGAARNLDLVARIQWLERLIGNNRIDGIITGLNPDVKNTPLPKNITVLTQDLCDNITHYLHDRKKLSLAIDNIIALLNAK</sequence>
<evidence type="ECO:0000256" key="1">
    <source>
        <dbReference type="ARBA" id="ARBA00022490"/>
    </source>
</evidence>
<dbReference type="InterPro" id="IPR038136">
    <property type="entry name" value="CofD-like_dom_sf"/>
</dbReference>
<dbReference type="EMBL" id="FOBN01000040">
    <property type="protein sequence ID" value="SEM66875.1"/>
    <property type="molecule type" value="Genomic_DNA"/>
</dbReference>
<proteinExistence type="inferred from homology"/>
<organism evidence="4 5">
    <name type="scientific">Phocoenobacter skyensis</name>
    <dbReference type="NCBI Taxonomy" id="97481"/>
    <lineage>
        <taxon>Bacteria</taxon>
        <taxon>Pseudomonadati</taxon>
        <taxon>Pseudomonadota</taxon>
        <taxon>Gammaproteobacteria</taxon>
        <taxon>Pasteurellales</taxon>
        <taxon>Pasteurellaceae</taxon>
        <taxon>Phocoenobacter</taxon>
    </lineage>
</organism>
<dbReference type="CDD" id="cd07187">
    <property type="entry name" value="YvcK_like"/>
    <property type="match status" value="1"/>
</dbReference>
<reference evidence="5" key="1">
    <citation type="submission" date="2016-10" db="EMBL/GenBank/DDBJ databases">
        <authorList>
            <person name="Varghese N."/>
            <person name="Submissions S."/>
        </authorList>
    </citation>
    <scope>NUCLEOTIDE SEQUENCE [LARGE SCALE GENOMIC DNA]</scope>
    <source>
        <strain evidence="5">DSM 24204</strain>
    </source>
</reference>
<keyword evidence="1 2" id="KW-0963">Cytoplasm</keyword>